<dbReference type="SUPFAM" id="SSF53383">
    <property type="entry name" value="PLP-dependent transferases"/>
    <property type="match status" value="1"/>
</dbReference>
<evidence type="ECO:0000256" key="3">
    <source>
        <dbReference type="ARBA" id="ARBA00011738"/>
    </source>
</evidence>
<dbReference type="InterPro" id="IPR050859">
    <property type="entry name" value="Class-I_PLP-dep_aminotransf"/>
</dbReference>
<dbReference type="FunFam" id="3.40.640.10:FF:000053">
    <property type="entry name" value="Aminotransferase, class I"/>
    <property type="match status" value="1"/>
</dbReference>
<comment type="similarity">
    <text evidence="2">Belongs to the class-I pyridoxal-phosphate-dependent aminotransferase family.</text>
</comment>
<dbReference type="InterPro" id="IPR015424">
    <property type="entry name" value="PyrdxlP-dep_Trfase"/>
</dbReference>
<dbReference type="AlphaFoldDB" id="A0A0M0BQW2"/>
<evidence type="ECO:0000256" key="5">
    <source>
        <dbReference type="ARBA" id="ARBA00022679"/>
    </source>
</evidence>
<dbReference type="InterPro" id="IPR015421">
    <property type="entry name" value="PyrdxlP-dep_Trfase_major"/>
</dbReference>
<evidence type="ECO:0000313" key="9">
    <source>
        <dbReference type="EMBL" id="KON30631.1"/>
    </source>
</evidence>
<gene>
    <name evidence="9" type="ORF">AC482_03425</name>
</gene>
<evidence type="ECO:0000256" key="1">
    <source>
        <dbReference type="ARBA" id="ARBA00001933"/>
    </source>
</evidence>
<evidence type="ECO:0000256" key="6">
    <source>
        <dbReference type="ARBA" id="ARBA00022898"/>
    </source>
</evidence>
<comment type="caution">
    <text evidence="9">The sequence shown here is derived from an EMBL/GenBank/DDBJ whole genome shotgun (WGS) entry which is preliminary data.</text>
</comment>
<evidence type="ECO:0000259" key="8">
    <source>
        <dbReference type="Pfam" id="PF00155"/>
    </source>
</evidence>
<organism evidence="9 10">
    <name type="scientific">miscellaneous Crenarchaeota group-15 archaeon DG-45</name>
    <dbReference type="NCBI Taxonomy" id="1685127"/>
    <lineage>
        <taxon>Archaea</taxon>
        <taxon>Candidatus Bathyarchaeota</taxon>
        <taxon>MCG-15</taxon>
    </lineage>
</organism>
<evidence type="ECO:0000256" key="7">
    <source>
        <dbReference type="SAM" id="Coils"/>
    </source>
</evidence>
<name>A0A0M0BQW2_9ARCH</name>
<dbReference type="PANTHER" id="PTHR42790:SF19">
    <property type="entry name" value="KYNURENINE_ALPHA-AMINOADIPATE AMINOTRANSFERASE, MITOCHONDRIAL"/>
    <property type="match status" value="1"/>
</dbReference>
<dbReference type="GO" id="GO:0008483">
    <property type="term" value="F:transaminase activity"/>
    <property type="evidence" value="ECO:0007669"/>
    <property type="project" value="UniProtKB-KW"/>
</dbReference>
<accession>A0A0M0BQW2</accession>
<sequence>MKASAIREILKWVAEGNVISFGGGMPDPSTFPVEEIGEILDAGLREEGDVILQYGTTEGLRGLREELVRFMAWRGVEVPGIDNLVVVSGSQQGLDMLGRVLIDEGDVILMELPTYLAAINAFQFYHPRFVGLRMDDEGIEMDALEETLKGLRAEGRRAKLLYTVPTCQNPAGITLSLDRRRRLMELASEHDLLVVEDDPYSFFTYEPVEIRHLKSLDGEGRVIYMSTFSKILSPGLRLGWIAADEGFIEKLVMAKQSMDLCTSPLVQYIAYGALRDGVIRRKLPESRELYRRKRDRMLAALERHMPEGCRWTRPIGGLFIFAWAPEGVDTGEMIMDSVRKHGVAYVPGRGFYVDGSGANTMRLNFTYPSMEQIDEGIERLGEAIEERLG</sequence>
<dbReference type="Gene3D" id="3.90.1150.10">
    <property type="entry name" value="Aspartate Aminotransferase, domain 1"/>
    <property type="match status" value="1"/>
</dbReference>
<dbReference type="PATRIC" id="fig|1685127.3.peg.981"/>
<evidence type="ECO:0000313" key="10">
    <source>
        <dbReference type="Proteomes" id="UP000037210"/>
    </source>
</evidence>
<dbReference type="Pfam" id="PF00155">
    <property type="entry name" value="Aminotran_1_2"/>
    <property type="match status" value="1"/>
</dbReference>
<dbReference type="EMBL" id="LFWZ01000026">
    <property type="protein sequence ID" value="KON30631.1"/>
    <property type="molecule type" value="Genomic_DNA"/>
</dbReference>
<dbReference type="PANTHER" id="PTHR42790">
    <property type="entry name" value="AMINOTRANSFERASE"/>
    <property type="match status" value="1"/>
</dbReference>
<dbReference type="Proteomes" id="UP000037210">
    <property type="component" value="Unassembled WGS sequence"/>
</dbReference>
<keyword evidence="4 9" id="KW-0032">Aminotransferase</keyword>
<protein>
    <submittedName>
        <fullName evidence="9">Aminotransferase</fullName>
    </submittedName>
</protein>
<dbReference type="InterPro" id="IPR015422">
    <property type="entry name" value="PyrdxlP-dep_Trfase_small"/>
</dbReference>
<proteinExistence type="inferred from homology"/>
<comment type="cofactor">
    <cofactor evidence="1">
        <name>pyridoxal 5'-phosphate</name>
        <dbReference type="ChEBI" id="CHEBI:597326"/>
    </cofactor>
</comment>
<dbReference type="GO" id="GO:0030170">
    <property type="term" value="F:pyridoxal phosphate binding"/>
    <property type="evidence" value="ECO:0007669"/>
    <property type="project" value="InterPro"/>
</dbReference>
<reference evidence="9 10" key="1">
    <citation type="submission" date="2015-06" db="EMBL/GenBank/DDBJ databases">
        <title>New insights into the roles of widespread benthic archaea in carbon and nitrogen cycling.</title>
        <authorList>
            <person name="Lazar C.S."/>
            <person name="Baker B.J."/>
            <person name="Seitz K.W."/>
            <person name="Hyde A.S."/>
            <person name="Dick G.J."/>
            <person name="Hinrichs K.-U."/>
            <person name="Teske A.P."/>
        </authorList>
    </citation>
    <scope>NUCLEOTIDE SEQUENCE [LARGE SCALE GENOMIC DNA]</scope>
    <source>
        <strain evidence="9">DG-45</strain>
    </source>
</reference>
<keyword evidence="6" id="KW-0663">Pyridoxal phosphate</keyword>
<feature type="domain" description="Aminotransferase class I/classII large" evidence="8">
    <location>
        <begin position="38"/>
        <end position="380"/>
    </location>
</feature>
<dbReference type="InterPro" id="IPR004839">
    <property type="entry name" value="Aminotransferase_I/II_large"/>
</dbReference>
<evidence type="ECO:0000256" key="2">
    <source>
        <dbReference type="ARBA" id="ARBA00007441"/>
    </source>
</evidence>
<feature type="coiled-coil region" evidence="7">
    <location>
        <begin position="134"/>
        <end position="161"/>
    </location>
</feature>
<comment type="subunit">
    <text evidence="3">Homodimer.</text>
</comment>
<keyword evidence="7" id="KW-0175">Coiled coil</keyword>
<dbReference type="GO" id="GO:1901605">
    <property type="term" value="P:alpha-amino acid metabolic process"/>
    <property type="evidence" value="ECO:0007669"/>
    <property type="project" value="TreeGrafter"/>
</dbReference>
<dbReference type="Gene3D" id="3.40.640.10">
    <property type="entry name" value="Type I PLP-dependent aspartate aminotransferase-like (Major domain)"/>
    <property type="match status" value="1"/>
</dbReference>
<evidence type="ECO:0000256" key="4">
    <source>
        <dbReference type="ARBA" id="ARBA00022576"/>
    </source>
</evidence>
<keyword evidence="5 9" id="KW-0808">Transferase</keyword>
<dbReference type="CDD" id="cd00609">
    <property type="entry name" value="AAT_like"/>
    <property type="match status" value="1"/>
</dbReference>